<dbReference type="InterPro" id="IPR004843">
    <property type="entry name" value="Calcineurin-like_PHP"/>
</dbReference>
<dbReference type="OrthoDB" id="9773199at2"/>
<evidence type="ECO:0000256" key="2">
    <source>
        <dbReference type="ARBA" id="ARBA00022519"/>
    </source>
</evidence>
<evidence type="ECO:0000256" key="5">
    <source>
        <dbReference type="ARBA" id="ARBA00023211"/>
    </source>
</evidence>
<dbReference type="AlphaFoldDB" id="A0A0C1UAF8"/>
<evidence type="ECO:0000256" key="1">
    <source>
        <dbReference type="ARBA" id="ARBA00022475"/>
    </source>
</evidence>
<dbReference type="EMBL" id="AYSO01000020">
    <property type="protein sequence ID" value="KIE44535.1"/>
    <property type="molecule type" value="Genomic_DNA"/>
</dbReference>
<gene>
    <name evidence="7" type="ORF">U732_875</name>
</gene>
<dbReference type="InterPro" id="IPR029052">
    <property type="entry name" value="Metallo-depent_PP-like"/>
</dbReference>
<dbReference type="SUPFAM" id="SSF56300">
    <property type="entry name" value="Metallo-dependent phosphatases"/>
    <property type="match status" value="1"/>
</dbReference>
<dbReference type="InterPro" id="IPR043461">
    <property type="entry name" value="LpxH-like"/>
</dbReference>
<dbReference type="PANTHER" id="PTHR34990:SF2">
    <property type="entry name" value="BLL8164 PROTEIN"/>
    <property type="match status" value="1"/>
</dbReference>
<dbReference type="RefSeq" id="WP_039637016.1">
    <property type="nucleotide sequence ID" value="NZ_AYSO01000020.1"/>
</dbReference>
<evidence type="ECO:0000313" key="8">
    <source>
        <dbReference type="Proteomes" id="UP000031366"/>
    </source>
</evidence>
<sequence length="295" mass="34366">MFEKDILKDILNKALEIEIDDESKIVFISDCHRGDGTWKDALLPNRNIYMAALSYYYSNGFTQIEIGDGDELWKVPKIVNIYEVHRDIFEMLLKFKNDNRFYMIFGNHDAVKNTKKFKKDIEKLKFDLDKRTLYNLFHNTPMHEGLALLYRPTNRRVFVVHGHQVDFMNYNLSFVTGFLVRYVWSFLEQVFGFKNLTSPAKNNSKRTKVDKKLEQWAKNNNQPIIAGHTHRSRLPEAKKSIYFNDGCCVHPYSMSSIELENGKLTLVKWSVISLESGILSVKRQVIGGPTALKNI</sequence>
<evidence type="ECO:0000313" key="7">
    <source>
        <dbReference type="EMBL" id="KIE44535.1"/>
    </source>
</evidence>
<reference evidence="7 8" key="1">
    <citation type="journal article" date="2015" name="Infect. Genet. Evol.">
        <title>Genomic sequences of six botulinum neurotoxin-producing strains representing three clostridial species illustrate the mobility and diversity of botulinum neurotoxin genes.</title>
        <authorList>
            <person name="Smith T.J."/>
            <person name="Hill K.K."/>
            <person name="Xie G."/>
            <person name="Foley B.T."/>
            <person name="Williamson C.H."/>
            <person name="Foster J.T."/>
            <person name="Johnson S.L."/>
            <person name="Chertkov O."/>
            <person name="Teshima H."/>
            <person name="Gibbons H.S."/>
            <person name="Johnsky L.A."/>
            <person name="Karavis M.A."/>
            <person name="Smith L.A."/>
        </authorList>
    </citation>
    <scope>NUCLEOTIDE SEQUENCE [LARGE SCALE GENOMIC DNA]</scope>
    <source>
        <strain evidence="7 8">CDC 2741</strain>
    </source>
</reference>
<protein>
    <submittedName>
        <fullName evidence="7">Calcineurin-like phosphoesterase superfamily domain protein</fullName>
    </submittedName>
</protein>
<dbReference type="GO" id="GO:0008758">
    <property type="term" value="F:UDP-2,3-diacylglucosamine hydrolase activity"/>
    <property type="evidence" value="ECO:0007669"/>
    <property type="project" value="TreeGrafter"/>
</dbReference>
<evidence type="ECO:0000256" key="4">
    <source>
        <dbReference type="ARBA" id="ARBA00023136"/>
    </source>
</evidence>
<dbReference type="Proteomes" id="UP000031366">
    <property type="component" value="Unassembled WGS sequence"/>
</dbReference>
<dbReference type="GO" id="GO:0009245">
    <property type="term" value="P:lipid A biosynthetic process"/>
    <property type="evidence" value="ECO:0007669"/>
    <property type="project" value="TreeGrafter"/>
</dbReference>
<accession>A0A0C1UAF8</accession>
<feature type="domain" description="Calcineurin-like phosphoesterase" evidence="6">
    <location>
        <begin position="24"/>
        <end position="231"/>
    </location>
</feature>
<keyword evidence="8" id="KW-1185">Reference proteome</keyword>
<name>A0A0C1UAF8_9CLOT</name>
<keyword evidence="4" id="KW-0472">Membrane</keyword>
<dbReference type="Gene3D" id="3.60.21.10">
    <property type="match status" value="1"/>
</dbReference>
<keyword evidence="3" id="KW-0479">Metal-binding</keyword>
<evidence type="ECO:0000259" key="6">
    <source>
        <dbReference type="Pfam" id="PF00149"/>
    </source>
</evidence>
<keyword evidence="2" id="KW-0997">Cell inner membrane</keyword>
<keyword evidence="1" id="KW-1003">Cell membrane</keyword>
<evidence type="ECO:0000256" key="3">
    <source>
        <dbReference type="ARBA" id="ARBA00022723"/>
    </source>
</evidence>
<dbReference type="Pfam" id="PF00149">
    <property type="entry name" value="Metallophos"/>
    <property type="match status" value="1"/>
</dbReference>
<proteinExistence type="predicted"/>
<dbReference type="PANTHER" id="PTHR34990">
    <property type="entry name" value="UDP-2,3-DIACYLGLUCOSAMINE HYDROLASE-RELATED"/>
    <property type="match status" value="1"/>
</dbReference>
<keyword evidence="5" id="KW-0464">Manganese</keyword>
<dbReference type="GO" id="GO:0046872">
    <property type="term" value="F:metal ion binding"/>
    <property type="evidence" value="ECO:0007669"/>
    <property type="project" value="UniProtKB-KW"/>
</dbReference>
<dbReference type="GO" id="GO:0016020">
    <property type="term" value="C:membrane"/>
    <property type="evidence" value="ECO:0007669"/>
    <property type="project" value="GOC"/>
</dbReference>
<organism evidence="7 8">
    <name type="scientific">Clostridium argentinense CDC 2741</name>
    <dbReference type="NCBI Taxonomy" id="1418104"/>
    <lineage>
        <taxon>Bacteria</taxon>
        <taxon>Bacillati</taxon>
        <taxon>Bacillota</taxon>
        <taxon>Clostridia</taxon>
        <taxon>Eubacteriales</taxon>
        <taxon>Clostridiaceae</taxon>
        <taxon>Clostridium</taxon>
    </lineage>
</organism>
<comment type="caution">
    <text evidence="7">The sequence shown here is derived from an EMBL/GenBank/DDBJ whole genome shotgun (WGS) entry which is preliminary data.</text>
</comment>